<sequence>MIVKFKGNSLGYSDLSEDQLYCVIGIEADHFRLLNDSGKPYLYPPEGFDIVDPREPEDWINQFGENGERYSYPGPLNQVGFFEDFFDRKHQQVSMFWRIVNRNLSKAA</sequence>
<evidence type="ECO:0000313" key="1">
    <source>
        <dbReference type="EMBL" id="VFJ53887.1"/>
    </source>
</evidence>
<protein>
    <submittedName>
        <fullName evidence="1">Uncharacterized protein</fullName>
    </submittedName>
</protein>
<dbReference type="EMBL" id="CAADFD010000016">
    <property type="protein sequence ID" value="VFJ53887.1"/>
    <property type="molecule type" value="Genomic_DNA"/>
</dbReference>
<accession>A0A450SK51</accession>
<name>A0A450SK51_9GAMM</name>
<gene>
    <name evidence="1" type="ORF">BECKFW1821B_GA0114236_101622</name>
</gene>
<proteinExistence type="predicted"/>
<dbReference type="AlphaFoldDB" id="A0A450SK51"/>
<organism evidence="1">
    <name type="scientific">Candidatus Kentrum sp. FW</name>
    <dbReference type="NCBI Taxonomy" id="2126338"/>
    <lineage>
        <taxon>Bacteria</taxon>
        <taxon>Pseudomonadati</taxon>
        <taxon>Pseudomonadota</taxon>
        <taxon>Gammaproteobacteria</taxon>
        <taxon>Candidatus Kentrum</taxon>
    </lineage>
</organism>
<reference evidence="1" key="1">
    <citation type="submission" date="2019-02" db="EMBL/GenBank/DDBJ databases">
        <authorList>
            <person name="Gruber-Vodicka R. H."/>
            <person name="Seah K. B. B."/>
        </authorList>
    </citation>
    <scope>NUCLEOTIDE SEQUENCE</scope>
    <source>
        <strain evidence="1">BECK_BZ106</strain>
    </source>
</reference>